<evidence type="ECO:0000256" key="1">
    <source>
        <dbReference type="SAM" id="MobiDB-lite"/>
    </source>
</evidence>
<accession>A0A1H1BF52</accession>
<evidence type="ECO:0000256" key="2">
    <source>
        <dbReference type="SAM" id="Phobius"/>
    </source>
</evidence>
<reference evidence="5" key="1">
    <citation type="submission" date="2016-10" db="EMBL/GenBank/DDBJ databases">
        <authorList>
            <person name="Varghese N."/>
            <person name="Submissions S."/>
        </authorList>
    </citation>
    <scope>NUCLEOTIDE SEQUENCE [LARGE SCALE GENOMIC DNA]</scope>
    <source>
        <strain evidence="5">DSM 44142</strain>
    </source>
</reference>
<organism evidence="4 5">
    <name type="scientific">Tsukamurella pulmonis</name>
    <dbReference type="NCBI Taxonomy" id="47312"/>
    <lineage>
        <taxon>Bacteria</taxon>
        <taxon>Bacillati</taxon>
        <taxon>Actinomycetota</taxon>
        <taxon>Actinomycetes</taxon>
        <taxon>Mycobacteriales</taxon>
        <taxon>Tsukamurellaceae</taxon>
        <taxon>Tsukamurella</taxon>
    </lineage>
</organism>
<feature type="transmembrane region" description="Helical" evidence="2">
    <location>
        <begin position="54"/>
        <end position="74"/>
    </location>
</feature>
<dbReference type="Proteomes" id="UP000183053">
    <property type="component" value="Unassembled WGS sequence"/>
</dbReference>
<feature type="region of interest" description="Disordered" evidence="1">
    <location>
        <begin position="1"/>
        <end position="26"/>
    </location>
</feature>
<dbReference type="RefSeq" id="WP_231707035.1">
    <property type="nucleotide sequence ID" value="NZ_FNLF01000002.1"/>
</dbReference>
<dbReference type="Gene3D" id="6.10.140.1340">
    <property type="match status" value="1"/>
</dbReference>
<dbReference type="STRING" id="47312.SAMN04489765_0653"/>
<keyword evidence="2" id="KW-1133">Transmembrane helix</keyword>
<keyword evidence="5" id="KW-1185">Reference proteome</keyword>
<feature type="domain" description="Inner membrane protein YgaP-like transmembrane" evidence="3">
    <location>
        <begin position="53"/>
        <end position="108"/>
    </location>
</feature>
<sequence length="117" mass="12689">MTDKPETTAPDHSTESGADTLRRLQPQHRDLRKAIPDVYIEDTKRSHRMRKPNIDQAVLLLAGTLNLTGVALSVTVSPCWALLSGLVSLNLIQSSITGLCPAAVLLKKMGLQSGRAF</sequence>
<protein>
    <recommendedName>
        <fullName evidence="3">Inner membrane protein YgaP-like transmembrane domain-containing protein</fullName>
    </recommendedName>
</protein>
<evidence type="ECO:0000259" key="3">
    <source>
        <dbReference type="Pfam" id="PF11127"/>
    </source>
</evidence>
<name>A0A1H1BF52_9ACTN</name>
<evidence type="ECO:0000313" key="5">
    <source>
        <dbReference type="Proteomes" id="UP000183053"/>
    </source>
</evidence>
<dbReference type="Pfam" id="PF11127">
    <property type="entry name" value="YgaP-like_TM"/>
    <property type="match status" value="1"/>
</dbReference>
<dbReference type="InterPro" id="IPR021309">
    <property type="entry name" value="YgaP-like_TM"/>
</dbReference>
<keyword evidence="2" id="KW-0472">Membrane</keyword>
<keyword evidence="2" id="KW-0812">Transmembrane</keyword>
<gene>
    <name evidence="4" type="ORF">SAMN04489765_0653</name>
</gene>
<evidence type="ECO:0000313" key="4">
    <source>
        <dbReference type="EMBL" id="SDQ50016.1"/>
    </source>
</evidence>
<proteinExistence type="predicted"/>
<dbReference type="AlphaFoldDB" id="A0A1H1BF52"/>
<feature type="transmembrane region" description="Helical" evidence="2">
    <location>
        <begin position="80"/>
        <end position="106"/>
    </location>
</feature>
<dbReference type="EMBL" id="FNLF01000002">
    <property type="protein sequence ID" value="SDQ50016.1"/>
    <property type="molecule type" value="Genomic_DNA"/>
</dbReference>